<dbReference type="InterPro" id="IPR005000">
    <property type="entry name" value="Aldolase/citrate-lyase_domain"/>
</dbReference>
<evidence type="ECO:0000313" key="5">
    <source>
        <dbReference type="EMBL" id="MBP1932146.1"/>
    </source>
</evidence>
<keyword evidence="2" id="KW-0479">Metal-binding</keyword>
<keyword evidence="5" id="KW-0456">Lyase</keyword>
<dbReference type="RefSeq" id="WP_209810209.1">
    <property type="nucleotide sequence ID" value="NZ_JAGGKT010000005.1"/>
</dbReference>
<dbReference type="EMBL" id="JAGGKT010000005">
    <property type="protein sequence ID" value="MBP1932146.1"/>
    <property type="molecule type" value="Genomic_DNA"/>
</dbReference>
<gene>
    <name evidence="5" type="ORF">J2Z37_002147</name>
</gene>
<accession>A0ABS4GPJ1</accession>
<dbReference type="GO" id="GO:0016829">
    <property type="term" value="F:lyase activity"/>
    <property type="evidence" value="ECO:0007669"/>
    <property type="project" value="UniProtKB-KW"/>
</dbReference>
<dbReference type="Pfam" id="PF03328">
    <property type="entry name" value="HpcH_HpaI"/>
    <property type="match status" value="1"/>
</dbReference>
<evidence type="ECO:0000313" key="6">
    <source>
        <dbReference type="Proteomes" id="UP001519343"/>
    </source>
</evidence>
<dbReference type="Proteomes" id="UP001519343">
    <property type="component" value="Unassembled WGS sequence"/>
</dbReference>
<dbReference type="InterPro" id="IPR011206">
    <property type="entry name" value="Citrate_lyase_beta/mcl1/mcl2"/>
</dbReference>
<dbReference type="Gene3D" id="3.20.20.60">
    <property type="entry name" value="Phosphoenolpyruvate-binding domains"/>
    <property type="match status" value="1"/>
</dbReference>
<proteinExistence type="predicted"/>
<comment type="caution">
    <text evidence="5">The sequence shown here is derived from an EMBL/GenBank/DDBJ whole genome shotgun (WGS) entry which is preliminary data.</text>
</comment>
<dbReference type="InterPro" id="IPR040442">
    <property type="entry name" value="Pyrv_kinase-like_dom_sf"/>
</dbReference>
<evidence type="ECO:0000256" key="1">
    <source>
        <dbReference type="ARBA" id="ARBA00001946"/>
    </source>
</evidence>
<feature type="domain" description="HpcH/HpaI aldolase/citrate lyase" evidence="4">
    <location>
        <begin position="4"/>
        <end position="215"/>
    </location>
</feature>
<dbReference type="PANTHER" id="PTHR32308">
    <property type="entry name" value="LYASE BETA SUBUNIT, PUTATIVE (AFU_ORTHOLOGUE AFUA_4G13030)-RELATED"/>
    <property type="match status" value="1"/>
</dbReference>
<organism evidence="5 6">
    <name type="scientific">Ammoniphilus resinae</name>
    <dbReference type="NCBI Taxonomy" id="861532"/>
    <lineage>
        <taxon>Bacteria</taxon>
        <taxon>Bacillati</taxon>
        <taxon>Bacillota</taxon>
        <taxon>Bacilli</taxon>
        <taxon>Bacillales</taxon>
        <taxon>Paenibacillaceae</taxon>
        <taxon>Aneurinibacillus group</taxon>
        <taxon>Ammoniphilus</taxon>
    </lineage>
</organism>
<comment type="cofactor">
    <cofactor evidence="1">
        <name>Mg(2+)</name>
        <dbReference type="ChEBI" id="CHEBI:18420"/>
    </cofactor>
</comment>
<evidence type="ECO:0000256" key="3">
    <source>
        <dbReference type="ARBA" id="ARBA00022842"/>
    </source>
</evidence>
<dbReference type="InterPro" id="IPR015813">
    <property type="entry name" value="Pyrv/PenolPyrv_kinase-like_dom"/>
</dbReference>
<dbReference type="PIRSF" id="PIRSF015582">
    <property type="entry name" value="Cit_lyase_B"/>
    <property type="match status" value="1"/>
</dbReference>
<sequence>MHYRSLLFTPGTQKEKLLKSLNSHADALIWDLEDAVHPDEKMAAQATITEVFEELEGKAISKPIFLRVNAFETPWYEEDVKLARCEGVTGILLPKTESKQQVGKSWELMGNRGEIITLIETARGILHLEEIAKSPSITGIALGAIDLAVDLDLTLTDSGWELAFARSKIVTVAKAFSIKGIYDSVFADIENEASLRKRASVARQFGFNGQMAIHPKQLSVIHEVYSPSEADIVWAKRVLDAADQEAKGQGVFTLDGKMVDRPVIEKAKQIYAAAQRV</sequence>
<keyword evidence="6" id="KW-1185">Reference proteome</keyword>
<reference evidence="5 6" key="1">
    <citation type="submission" date="2021-03" db="EMBL/GenBank/DDBJ databases">
        <title>Genomic Encyclopedia of Type Strains, Phase IV (KMG-IV): sequencing the most valuable type-strain genomes for metagenomic binning, comparative biology and taxonomic classification.</title>
        <authorList>
            <person name="Goeker M."/>
        </authorList>
    </citation>
    <scope>NUCLEOTIDE SEQUENCE [LARGE SCALE GENOMIC DNA]</scope>
    <source>
        <strain evidence="5 6">DSM 24738</strain>
    </source>
</reference>
<dbReference type="SUPFAM" id="SSF51621">
    <property type="entry name" value="Phosphoenolpyruvate/pyruvate domain"/>
    <property type="match status" value="1"/>
</dbReference>
<dbReference type="PANTHER" id="PTHR32308:SF10">
    <property type="entry name" value="CITRATE LYASE SUBUNIT BETA"/>
    <property type="match status" value="1"/>
</dbReference>
<evidence type="ECO:0000256" key="2">
    <source>
        <dbReference type="ARBA" id="ARBA00022723"/>
    </source>
</evidence>
<keyword evidence="3" id="KW-0460">Magnesium</keyword>
<name>A0ABS4GPJ1_9BACL</name>
<protein>
    <submittedName>
        <fullName evidence="5">Citrate lyase beta subunit</fullName>
    </submittedName>
</protein>
<evidence type="ECO:0000259" key="4">
    <source>
        <dbReference type="Pfam" id="PF03328"/>
    </source>
</evidence>